<evidence type="ECO:0000313" key="4">
    <source>
        <dbReference type="Proteomes" id="UP000283946"/>
    </source>
</evidence>
<gene>
    <name evidence="3" type="ORF">C7V51_07680</name>
</gene>
<evidence type="ECO:0000256" key="1">
    <source>
        <dbReference type="SAM" id="MobiDB-lite"/>
    </source>
</evidence>
<reference evidence="3 4" key="1">
    <citation type="submission" date="2018-03" db="EMBL/GenBank/DDBJ databases">
        <title>Bacteriophage NCPPB3778 and a type I-E CRISPR drive the evolution of the US Biological Select Agent, Rathayibacter toxicus.</title>
        <authorList>
            <person name="Davis E.W.II."/>
            <person name="Tabima J.F."/>
            <person name="Weisberg A.J."/>
            <person name="Dantas Lopes L."/>
            <person name="Wiseman M.S."/>
            <person name="Wiseman M.S."/>
            <person name="Pupko T."/>
            <person name="Belcher M.S."/>
            <person name="Sechler A.J."/>
            <person name="Tancos M.A."/>
            <person name="Schroeder B.K."/>
            <person name="Murray T.D."/>
            <person name="Luster D.G."/>
            <person name="Schneider W.L."/>
            <person name="Rogers E."/>
            <person name="Andreote F.D."/>
            <person name="Grunwald N.J."/>
            <person name="Putnam M.L."/>
            <person name="Chang J.H."/>
        </authorList>
    </citation>
    <scope>NUCLEOTIDE SEQUENCE [LARGE SCALE GENOMIC DNA]</scope>
    <source>
        <strain evidence="3 4">NCCPB 2253</strain>
    </source>
</reference>
<evidence type="ECO:0000259" key="2">
    <source>
        <dbReference type="SMART" id="SM00909"/>
    </source>
</evidence>
<dbReference type="Proteomes" id="UP000283946">
    <property type="component" value="Chromosome"/>
</dbReference>
<dbReference type="Pfam" id="PF10646">
    <property type="entry name" value="Germane"/>
    <property type="match status" value="1"/>
</dbReference>
<organism evidence="3 4">
    <name type="scientific">Rathayibacter iranicus</name>
    <dbReference type="NCBI Taxonomy" id="59737"/>
    <lineage>
        <taxon>Bacteria</taxon>
        <taxon>Bacillati</taxon>
        <taxon>Actinomycetota</taxon>
        <taxon>Actinomycetes</taxon>
        <taxon>Micrococcales</taxon>
        <taxon>Microbacteriaceae</taxon>
        <taxon>Rathayibacter</taxon>
    </lineage>
</organism>
<dbReference type="KEGG" id="ria:C7V51_07680"/>
<name>A0AAD1AGE7_9MICO</name>
<dbReference type="InterPro" id="IPR059026">
    <property type="entry name" value="LpqB_N"/>
</dbReference>
<dbReference type="SUPFAM" id="SSF63825">
    <property type="entry name" value="YWTD domain"/>
    <property type="match status" value="1"/>
</dbReference>
<accession>A0AAD1AGE7</accession>
<proteinExistence type="predicted"/>
<dbReference type="InterPro" id="IPR019606">
    <property type="entry name" value="GerMN"/>
</dbReference>
<dbReference type="AlphaFoldDB" id="A0AAD1AGE7"/>
<feature type="region of interest" description="Disordered" evidence="1">
    <location>
        <begin position="1"/>
        <end position="48"/>
    </location>
</feature>
<protein>
    <recommendedName>
        <fullName evidence="2">GerMN domain-containing protein</fullName>
    </recommendedName>
</protein>
<feature type="domain" description="GerMN" evidence="2">
    <location>
        <begin position="248"/>
        <end position="340"/>
    </location>
</feature>
<evidence type="ECO:0000313" key="3">
    <source>
        <dbReference type="EMBL" id="AZZ55766.1"/>
    </source>
</evidence>
<dbReference type="EMBL" id="CP028130">
    <property type="protein sequence ID" value="AZZ55766.1"/>
    <property type="molecule type" value="Genomic_DNA"/>
</dbReference>
<dbReference type="Pfam" id="PF25976">
    <property type="entry name" value="LpqB_N"/>
    <property type="match status" value="1"/>
</dbReference>
<dbReference type="SMART" id="SM00909">
    <property type="entry name" value="Germane"/>
    <property type="match status" value="1"/>
</dbReference>
<sequence length="615" mass="63681">MLPPHPSAAPRRADRLLPARVTPGRRRGAGLQRADRSAARADGGGPPVRRGALRAAAVAALLALGLAGCAGIPRSGDVGVGRPDPAPQDLQYDFLPSGPAVGASQRDILTGFIDAASSPQSNYKIAREFLSTGAAWTPGEHVTVDEGQRSSASLSASTLSLTITPVAEVDATGVYADVATTAALTLDYGFVQENGQWRISAPPSGVVIDRTTFEQVFSTHALYFFDPSYRYLVPDLRWFASRADSSTSTTIVTELLRGPTPWLRDSAAVVSAFPTGTALAAETVPVESQRAVVDLNPAALEADQRQWRLMALQLNRSLANVSNVTGVALSVEQNPIDVSAEVSGLPVSPRVDTRPLVLTEDGFGFLGSSGLAKTGLSERIQDLDPRAAVLGAQRGADSNASAAVLSDAGVSLLDPERGDVLLDARSGLIAPTIDPSGYVWSVPGGSPGQLVAYTADGSRSMQVATAWSEIESLASIAVSRDGTRMLALAQDGQQATVLVAGITRSRDGDPVAVGEPVVLRSLLGTAITAAWADELDVVAVVRGSTGEDTVTMNLLGGGATPLGTTTGTVQIAAGNASTQIRLLAEGGELRQQRGSAWQTIATDIRLLAAQTGMGS</sequence>